<name>A0AC60PVI1_IXOPE</name>
<keyword evidence="2" id="KW-1185">Reference proteome</keyword>
<evidence type="ECO:0000313" key="2">
    <source>
        <dbReference type="Proteomes" id="UP000805193"/>
    </source>
</evidence>
<feature type="non-terminal residue" evidence="1">
    <location>
        <position position="65"/>
    </location>
</feature>
<comment type="caution">
    <text evidence="1">The sequence shown here is derived from an EMBL/GenBank/DDBJ whole genome shotgun (WGS) entry which is preliminary data.</text>
</comment>
<proteinExistence type="predicted"/>
<protein>
    <submittedName>
        <fullName evidence="1">Uncharacterized protein</fullName>
    </submittedName>
</protein>
<accession>A0AC60PVI1</accession>
<gene>
    <name evidence="1" type="ORF">HPB47_027582</name>
</gene>
<dbReference type="EMBL" id="JABSTQ010009871">
    <property type="protein sequence ID" value="KAG0425247.1"/>
    <property type="molecule type" value="Genomic_DNA"/>
</dbReference>
<reference evidence="1 2" key="1">
    <citation type="journal article" date="2020" name="Cell">
        <title>Large-Scale Comparative Analyses of Tick Genomes Elucidate Their Genetic Diversity and Vector Capacities.</title>
        <authorList>
            <consortium name="Tick Genome and Microbiome Consortium (TIGMIC)"/>
            <person name="Jia N."/>
            <person name="Wang J."/>
            <person name="Shi W."/>
            <person name="Du L."/>
            <person name="Sun Y."/>
            <person name="Zhan W."/>
            <person name="Jiang J.F."/>
            <person name="Wang Q."/>
            <person name="Zhang B."/>
            <person name="Ji P."/>
            <person name="Bell-Sakyi L."/>
            <person name="Cui X.M."/>
            <person name="Yuan T.T."/>
            <person name="Jiang B.G."/>
            <person name="Yang W.F."/>
            <person name="Lam T.T."/>
            <person name="Chang Q.C."/>
            <person name="Ding S.J."/>
            <person name="Wang X.J."/>
            <person name="Zhu J.G."/>
            <person name="Ruan X.D."/>
            <person name="Zhao L."/>
            <person name="Wei J.T."/>
            <person name="Ye R.Z."/>
            <person name="Que T.C."/>
            <person name="Du C.H."/>
            <person name="Zhou Y.H."/>
            <person name="Cheng J.X."/>
            <person name="Dai P.F."/>
            <person name="Guo W.B."/>
            <person name="Han X.H."/>
            <person name="Huang E.J."/>
            <person name="Li L.F."/>
            <person name="Wei W."/>
            <person name="Gao Y.C."/>
            <person name="Liu J.Z."/>
            <person name="Shao H.Z."/>
            <person name="Wang X."/>
            <person name="Wang C.C."/>
            <person name="Yang T.C."/>
            <person name="Huo Q.B."/>
            <person name="Li W."/>
            <person name="Chen H.Y."/>
            <person name="Chen S.E."/>
            <person name="Zhou L.G."/>
            <person name="Ni X.B."/>
            <person name="Tian J.H."/>
            <person name="Sheng Y."/>
            <person name="Liu T."/>
            <person name="Pan Y.S."/>
            <person name="Xia L.Y."/>
            <person name="Li J."/>
            <person name="Zhao F."/>
            <person name="Cao W.C."/>
        </authorList>
    </citation>
    <scope>NUCLEOTIDE SEQUENCE [LARGE SCALE GENOMIC DNA]</scope>
    <source>
        <strain evidence="1">Iper-2018</strain>
    </source>
</reference>
<dbReference type="Proteomes" id="UP000805193">
    <property type="component" value="Unassembled WGS sequence"/>
</dbReference>
<evidence type="ECO:0000313" key="1">
    <source>
        <dbReference type="EMBL" id="KAG0425247.1"/>
    </source>
</evidence>
<sequence>MSMPELGNAVTQTMRVSEDSHVTPTNKATMKVMEFSMKILYPGITDAQTRAAIQDITSFIKNITK</sequence>
<organism evidence="1 2">
    <name type="scientific">Ixodes persulcatus</name>
    <name type="common">Taiga tick</name>
    <dbReference type="NCBI Taxonomy" id="34615"/>
    <lineage>
        <taxon>Eukaryota</taxon>
        <taxon>Metazoa</taxon>
        <taxon>Ecdysozoa</taxon>
        <taxon>Arthropoda</taxon>
        <taxon>Chelicerata</taxon>
        <taxon>Arachnida</taxon>
        <taxon>Acari</taxon>
        <taxon>Parasitiformes</taxon>
        <taxon>Ixodida</taxon>
        <taxon>Ixodoidea</taxon>
        <taxon>Ixodidae</taxon>
        <taxon>Ixodinae</taxon>
        <taxon>Ixodes</taxon>
    </lineage>
</organism>